<dbReference type="InterPro" id="IPR037185">
    <property type="entry name" value="EmrE-like"/>
</dbReference>
<dbReference type="InterPro" id="IPR051258">
    <property type="entry name" value="Diverse_Substrate_Transporter"/>
</dbReference>
<evidence type="ECO:0000256" key="4">
    <source>
        <dbReference type="ARBA" id="ARBA00022692"/>
    </source>
</evidence>
<dbReference type="Proteomes" id="UP001500752">
    <property type="component" value="Unassembled WGS sequence"/>
</dbReference>
<evidence type="ECO:0000256" key="1">
    <source>
        <dbReference type="ARBA" id="ARBA00004651"/>
    </source>
</evidence>
<feature type="transmembrane region" description="Helical" evidence="7">
    <location>
        <begin position="238"/>
        <end position="258"/>
    </location>
</feature>
<evidence type="ECO:0000256" key="5">
    <source>
        <dbReference type="ARBA" id="ARBA00022989"/>
    </source>
</evidence>
<keyword evidence="3" id="KW-1003">Cell membrane</keyword>
<feature type="transmembrane region" description="Helical" evidence="7">
    <location>
        <begin position="73"/>
        <end position="93"/>
    </location>
</feature>
<evidence type="ECO:0000313" key="10">
    <source>
        <dbReference type="Proteomes" id="UP001500752"/>
    </source>
</evidence>
<accession>A0ABP7CYJ2</accession>
<keyword evidence="6 7" id="KW-0472">Membrane</keyword>
<dbReference type="EMBL" id="BAABEO010000024">
    <property type="protein sequence ID" value="GAA3696629.1"/>
    <property type="molecule type" value="Genomic_DNA"/>
</dbReference>
<evidence type="ECO:0000256" key="7">
    <source>
        <dbReference type="SAM" id="Phobius"/>
    </source>
</evidence>
<protein>
    <submittedName>
        <fullName evidence="9">EamA family transporter</fullName>
    </submittedName>
</protein>
<feature type="transmembrane region" description="Helical" evidence="7">
    <location>
        <begin position="180"/>
        <end position="202"/>
    </location>
</feature>
<comment type="caution">
    <text evidence="9">The sequence shown here is derived from an EMBL/GenBank/DDBJ whole genome shotgun (WGS) entry which is preliminary data.</text>
</comment>
<dbReference type="PANTHER" id="PTHR42920:SF5">
    <property type="entry name" value="EAMA DOMAIN-CONTAINING PROTEIN"/>
    <property type="match status" value="1"/>
</dbReference>
<feature type="transmembrane region" description="Helical" evidence="7">
    <location>
        <begin position="43"/>
        <end position="61"/>
    </location>
</feature>
<feature type="transmembrane region" description="Helical" evidence="7">
    <location>
        <begin position="12"/>
        <end position="37"/>
    </location>
</feature>
<evidence type="ECO:0000259" key="8">
    <source>
        <dbReference type="Pfam" id="PF00892"/>
    </source>
</evidence>
<reference evidence="10" key="1">
    <citation type="journal article" date="2019" name="Int. J. Syst. Evol. Microbiol.">
        <title>The Global Catalogue of Microorganisms (GCM) 10K type strain sequencing project: providing services to taxonomists for standard genome sequencing and annotation.</title>
        <authorList>
            <consortium name="The Broad Institute Genomics Platform"/>
            <consortium name="The Broad Institute Genome Sequencing Center for Infectious Disease"/>
            <person name="Wu L."/>
            <person name="Ma J."/>
        </authorList>
    </citation>
    <scope>NUCLEOTIDE SEQUENCE [LARGE SCALE GENOMIC DNA]</scope>
    <source>
        <strain evidence="10">JCM 30742</strain>
    </source>
</reference>
<feature type="transmembrane region" description="Helical" evidence="7">
    <location>
        <begin position="208"/>
        <end position="226"/>
    </location>
</feature>
<keyword evidence="5 7" id="KW-1133">Transmembrane helix</keyword>
<feature type="transmembrane region" description="Helical" evidence="7">
    <location>
        <begin position="99"/>
        <end position="117"/>
    </location>
</feature>
<evidence type="ECO:0000313" key="9">
    <source>
        <dbReference type="EMBL" id="GAA3696629.1"/>
    </source>
</evidence>
<keyword evidence="4 7" id="KW-0812">Transmembrane</keyword>
<dbReference type="Pfam" id="PF00892">
    <property type="entry name" value="EamA"/>
    <property type="match status" value="1"/>
</dbReference>
<feature type="transmembrane region" description="Helical" evidence="7">
    <location>
        <begin position="148"/>
        <end position="168"/>
    </location>
</feature>
<comment type="subcellular location">
    <subcellularLocation>
        <location evidence="1">Cell membrane</location>
        <topology evidence="1">Multi-pass membrane protein</topology>
    </subcellularLocation>
</comment>
<evidence type="ECO:0000256" key="6">
    <source>
        <dbReference type="ARBA" id="ARBA00023136"/>
    </source>
</evidence>
<keyword evidence="10" id="KW-1185">Reference proteome</keyword>
<gene>
    <name evidence="9" type="ORF">GCM10023081_37090</name>
</gene>
<evidence type="ECO:0000256" key="3">
    <source>
        <dbReference type="ARBA" id="ARBA00022475"/>
    </source>
</evidence>
<evidence type="ECO:0000256" key="2">
    <source>
        <dbReference type="ARBA" id="ARBA00007362"/>
    </source>
</evidence>
<sequence length="286" mass="29059">MTVLTRQRQSPALGAAGMVLIGLVCQEVGASVAVLLFPSTGPLGMAALRLGFSALILLAVLRPRLRGHARRDWAVAGAFGAVLAGMNMLFYAALERLPLGTAVTLELLGPLVLSVAMSRRLSGWLWAGLAFAGVALLGHGGIDRLDPVGVGLALGAAAMWAGYILLSAKAGRHFPKLDGLALAMGFAAILSLPMGLASAGTALLRPDILLLGAAVAVLSSAVPYALELLALRRLPESTFSILMCLAPAAAAAAGFVILGQGIEVVEMLAIALVIAASIGALRSTSA</sequence>
<organism evidence="9 10">
    <name type="scientific">Arthrobacter ginkgonis</name>
    <dbReference type="NCBI Taxonomy" id="1630594"/>
    <lineage>
        <taxon>Bacteria</taxon>
        <taxon>Bacillati</taxon>
        <taxon>Actinomycetota</taxon>
        <taxon>Actinomycetes</taxon>
        <taxon>Micrococcales</taxon>
        <taxon>Micrococcaceae</taxon>
        <taxon>Arthrobacter</taxon>
    </lineage>
</organism>
<dbReference type="PANTHER" id="PTHR42920">
    <property type="entry name" value="OS03G0707200 PROTEIN-RELATED"/>
    <property type="match status" value="1"/>
</dbReference>
<feature type="transmembrane region" description="Helical" evidence="7">
    <location>
        <begin position="264"/>
        <end position="281"/>
    </location>
</feature>
<feature type="domain" description="EamA" evidence="8">
    <location>
        <begin position="149"/>
        <end position="279"/>
    </location>
</feature>
<feature type="transmembrane region" description="Helical" evidence="7">
    <location>
        <begin position="124"/>
        <end position="142"/>
    </location>
</feature>
<proteinExistence type="inferred from homology"/>
<dbReference type="SUPFAM" id="SSF103481">
    <property type="entry name" value="Multidrug resistance efflux transporter EmrE"/>
    <property type="match status" value="2"/>
</dbReference>
<name>A0ABP7CYJ2_9MICC</name>
<comment type="similarity">
    <text evidence="2">Belongs to the EamA transporter family.</text>
</comment>
<dbReference type="InterPro" id="IPR000620">
    <property type="entry name" value="EamA_dom"/>
</dbReference>